<accession>A0ABW8JXU2</accession>
<dbReference type="RefSeq" id="WP_404633862.1">
    <property type="nucleotide sequence ID" value="NZ_JADIKM010000003.1"/>
</dbReference>
<dbReference type="PROSITE" id="PS51257">
    <property type="entry name" value="PROKAR_LIPOPROTEIN"/>
    <property type="match status" value="1"/>
</dbReference>
<keyword evidence="2" id="KW-1185">Reference proteome</keyword>
<proteinExistence type="predicted"/>
<organism evidence="1 2">
    <name type="scientific">Dyella ginsengisoli</name>
    <dbReference type="NCBI Taxonomy" id="363848"/>
    <lineage>
        <taxon>Bacteria</taxon>
        <taxon>Pseudomonadati</taxon>
        <taxon>Pseudomonadota</taxon>
        <taxon>Gammaproteobacteria</taxon>
        <taxon>Lysobacterales</taxon>
        <taxon>Rhodanobacteraceae</taxon>
        <taxon>Dyella</taxon>
    </lineage>
</organism>
<evidence type="ECO:0008006" key="3">
    <source>
        <dbReference type="Google" id="ProtNLM"/>
    </source>
</evidence>
<protein>
    <recommendedName>
        <fullName evidence="3">Outer membrane protein assembly factor BamE</fullName>
    </recommendedName>
</protein>
<comment type="caution">
    <text evidence="1">The sequence shown here is derived from an EMBL/GenBank/DDBJ whole genome shotgun (WGS) entry which is preliminary data.</text>
</comment>
<evidence type="ECO:0000313" key="1">
    <source>
        <dbReference type="EMBL" id="MFK2904911.1"/>
    </source>
</evidence>
<evidence type="ECO:0000313" key="2">
    <source>
        <dbReference type="Proteomes" id="UP001620460"/>
    </source>
</evidence>
<gene>
    <name evidence="1" type="ORF">ISP17_13190</name>
</gene>
<dbReference type="EMBL" id="JADIKM010000003">
    <property type="protein sequence ID" value="MFK2904911.1"/>
    <property type="molecule type" value="Genomic_DNA"/>
</dbReference>
<reference evidence="1 2" key="1">
    <citation type="submission" date="2020-10" db="EMBL/GenBank/DDBJ databases">
        <title>Phylogeny of dyella-like bacteria.</title>
        <authorList>
            <person name="Fu J."/>
        </authorList>
    </citation>
    <scope>NUCLEOTIDE SEQUENCE [LARGE SCALE GENOMIC DNA]</scope>
    <source>
        <strain evidence="1 2">Gsoil3046</strain>
    </source>
</reference>
<name>A0ABW8JXU2_9GAMM</name>
<sequence length="103" mass="11474">MKRFLVAALVAVMLSACRTTGEKIVHLGPGSDRADVLLELGRPDALRVVDDYQVYTYLGRHRKRRSLFHTDYTVILKDGKVVEFGPGRAQREGLHSIAIVPAD</sequence>
<dbReference type="Proteomes" id="UP001620460">
    <property type="component" value="Unassembled WGS sequence"/>
</dbReference>